<feature type="transmembrane region" description="Helical" evidence="8">
    <location>
        <begin position="159"/>
        <end position="180"/>
    </location>
</feature>
<evidence type="ECO:0000256" key="5">
    <source>
        <dbReference type="ARBA" id="ARBA00022692"/>
    </source>
</evidence>
<name>A0ABS2SX06_9BACI</name>
<feature type="transmembrane region" description="Helical" evidence="8">
    <location>
        <begin position="215"/>
        <end position="233"/>
    </location>
</feature>
<feature type="transmembrane region" description="Helical" evidence="8">
    <location>
        <begin position="96"/>
        <end position="114"/>
    </location>
</feature>
<evidence type="ECO:0000256" key="3">
    <source>
        <dbReference type="ARBA" id="ARBA00022448"/>
    </source>
</evidence>
<keyword evidence="6 8" id="KW-1133">Transmembrane helix</keyword>
<keyword evidence="5 8" id="KW-0812">Transmembrane</keyword>
<dbReference type="Pfam" id="PF01925">
    <property type="entry name" value="TauE"/>
    <property type="match status" value="1"/>
</dbReference>
<dbReference type="PANTHER" id="PTHR30269:SF37">
    <property type="entry name" value="MEMBRANE TRANSPORTER PROTEIN"/>
    <property type="match status" value="1"/>
</dbReference>
<keyword evidence="3" id="KW-0813">Transport</keyword>
<reference evidence="9" key="1">
    <citation type="submission" date="2021-01" db="EMBL/GenBank/DDBJ databases">
        <title>Genomic Encyclopedia of Type Strains, Phase IV (KMG-IV): sequencing the most valuable type-strain genomes for metagenomic binning, comparative biology and taxonomic classification.</title>
        <authorList>
            <person name="Goeker M."/>
        </authorList>
    </citation>
    <scope>NUCLEOTIDE SEQUENCE</scope>
    <source>
        <strain evidence="9">DSM 21943</strain>
    </source>
</reference>
<comment type="subcellular location">
    <subcellularLocation>
        <location evidence="1 8">Cell membrane</location>
        <topology evidence="1 8">Multi-pass membrane protein</topology>
    </subcellularLocation>
</comment>
<comment type="similarity">
    <text evidence="2 8">Belongs to the 4-toluene sulfonate uptake permease (TSUP) (TC 2.A.102) family.</text>
</comment>
<keyword evidence="10" id="KW-1185">Reference proteome</keyword>
<sequence length="236" mass="25910">MSLLFISIVLVASLLQTSTGFGFSIIATPFLLMLFVPETAIQLNLVLSIIISLILLYKVKEDIHFPLVKRLIWGSLIGAPLGVGLLYLVNEQFVKIAVGLLLLAVTFLLVRNVTVTQTSARDLSVGSLSGMLTSSIGMPGPPLIVYFASARMTKESIRATTLCFFMIIYPISLFLQYLLVGIQREVWVLSAYALPFVLIGLVLGQIVFKRINVGFFRKLTYVLLLVAGISLLLEAI</sequence>
<evidence type="ECO:0000256" key="4">
    <source>
        <dbReference type="ARBA" id="ARBA00022475"/>
    </source>
</evidence>
<protein>
    <recommendedName>
        <fullName evidence="8">Probable membrane transporter protein</fullName>
    </recommendedName>
</protein>
<evidence type="ECO:0000256" key="6">
    <source>
        <dbReference type="ARBA" id="ARBA00022989"/>
    </source>
</evidence>
<dbReference type="RefSeq" id="WP_239586774.1">
    <property type="nucleotide sequence ID" value="NZ_JAFBCV010000011.1"/>
</dbReference>
<dbReference type="InterPro" id="IPR002781">
    <property type="entry name" value="TM_pro_TauE-like"/>
</dbReference>
<dbReference type="EMBL" id="JAFBCV010000011">
    <property type="protein sequence ID" value="MBM7840078.1"/>
    <property type="molecule type" value="Genomic_DNA"/>
</dbReference>
<organism evidence="9 10">
    <name type="scientific">Shouchella xiaoxiensis</name>
    <dbReference type="NCBI Taxonomy" id="766895"/>
    <lineage>
        <taxon>Bacteria</taxon>
        <taxon>Bacillati</taxon>
        <taxon>Bacillota</taxon>
        <taxon>Bacilli</taxon>
        <taxon>Bacillales</taxon>
        <taxon>Bacillaceae</taxon>
        <taxon>Shouchella</taxon>
    </lineage>
</organism>
<accession>A0ABS2SX06</accession>
<comment type="caution">
    <text evidence="9">The sequence shown here is derived from an EMBL/GenBank/DDBJ whole genome shotgun (WGS) entry which is preliminary data.</text>
</comment>
<gene>
    <name evidence="9" type="ORF">JOC54_003358</name>
</gene>
<feature type="transmembrane region" description="Helical" evidence="8">
    <location>
        <begin position="40"/>
        <end position="59"/>
    </location>
</feature>
<feature type="transmembrane region" description="Helical" evidence="8">
    <location>
        <begin position="71"/>
        <end position="90"/>
    </location>
</feature>
<evidence type="ECO:0000256" key="8">
    <source>
        <dbReference type="RuleBase" id="RU363041"/>
    </source>
</evidence>
<feature type="transmembrane region" description="Helical" evidence="8">
    <location>
        <begin position="186"/>
        <end position="208"/>
    </location>
</feature>
<evidence type="ECO:0000313" key="10">
    <source>
        <dbReference type="Proteomes" id="UP001179280"/>
    </source>
</evidence>
<dbReference type="Proteomes" id="UP001179280">
    <property type="component" value="Unassembled WGS sequence"/>
</dbReference>
<evidence type="ECO:0000256" key="7">
    <source>
        <dbReference type="ARBA" id="ARBA00023136"/>
    </source>
</evidence>
<evidence type="ECO:0000256" key="1">
    <source>
        <dbReference type="ARBA" id="ARBA00004651"/>
    </source>
</evidence>
<dbReference type="InterPro" id="IPR052017">
    <property type="entry name" value="TSUP"/>
</dbReference>
<dbReference type="PANTHER" id="PTHR30269">
    <property type="entry name" value="TRANSMEMBRANE PROTEIN YFCA"/>
    <property type="match status" value="1"/>
</dbReference>
<proteinExistence type="inferred from homology"/>
<evidence type="ECO:0000313" key="9">
    <source>
        <dbReference type="EMBL" id="MBM7840078.1"/>
    </source>
</evidence>
<evidence type="ECO:0000256" key="2">
    <source>
        <dbReference type="ARBA" id="ARBA00009142"/>
    </source>
</evidence>
<keyword evidence="4 8" id="KW-1003">Cell membrane</keyword>
<keyword evidence="7 8" id="KW-0472">Membrane</keyword>